<evidence type="ECO:0000313" key="6">
    <source>
        <dbReference type="EMBL" id="RZH67758.1"/>
    </source>
</evidence>
<dbReference type="STRING" id="222984.GCA_000731985_02380"/>
<dbReference type="PANTHER" id="PTHR11715">
    <property type="entry name" value="GLYCINE CLEAVAGE SYSTEM H PROTEIN"/>
    <property type="match status" value="1"/>
</dbReference>
<dbReference type="GO" id="GO:0005960">
    <property type="term" value="C:glycine cleavage complex"/>
    <property type="evidence" value="ECO:0007669"/>
    <property type="project" value="InterPro"/>
</dbReference>
<evidence type="ECO:0000256" key="4">
    <source>
        <dbReference type="PIRSR" id="PIRSR617453-50"/>
    </source>
</evidence>
<dbReference type="PROSITE" id="PS50968">
    <property type="entry name" value="BIOTINYL_LIPOYL"/>
    <property type="match status" value="1"/>
</dbReference>
<comment type="subunit">
    <text evidence="3">The glycine cleavage system is composed of four proteins: P, T, L and H.</text>
</comment>
<dbReference type="InterPro" id="IPR017453">
    <property type="entry name" value="GCV_H_sub"/>
</dbReference>
<dbReference type="PROSITE" id="PS00189">
    <property type="entry name" value="LIPOYL"/>
    <property type="match status" value="1"/>
</dbReference>
<dbReference type="PANTHER" id="PTHR11715:SF3">
    <property type="entry name" value="GLYCINE CLEAVAGE SYSTEM H PROTEIN-RELATED"/>
    <property type="match status" value="1"/>
</dbReference>
<dbReference type="GO" id="GO:0005737">
    <property type="term" value="C:cytoplasm"/>
    <property type="evidence" value="ECO:0007669"/>
    <property type="project" value="TreeGrafter"/>
</dbReference>
<comment type="cofactor">
    <cofactor evidence="3">
        <name>(R)-lipoate</name>
        <dbReference type="ChEBI" id="CHEBI:83088"/>
    </cofactor>
    <text evidence="3">Binds 1 lipoyl cofactor covalently.</text>
</comment>
<dbReference type="Proteomes" id="UP000292704">
    <property type="component" value="Unassembled WGS sequence"/>
</dbReference>
<dbReference type="CDD" id="cd06848">
    <property type="entry name" value="GCS_H"/>
    <property type="match status" value="1"/>
</dbReference>
<sequence>MSFDVPDERRYLESHEWALETDGVVRVGISDFAQDELGDVVFVELPDEGDDLEQETEFGVVESIKAVSDLYAPVGGEVVAINDDLFDAPELVNEDPFGEGWMLEIEADDPDELEALLTAAEYEDQIA</sequence>
<feature type="domain" description="Lipoyl-binding" evidence="5">
    <location>
        <begin position="24"/>
        <end position="106"/>
    </location>
</feature>
<dbReference type="SUPFAM" id="SSF51230">
    <property type="entry name" value="Single hybrid motif"/>
    <property type="match status" value="1"/>
</dbReference>
<evidence type="ECO:0000256" key="1">
    <source>
        <dbReference type="ARBA" id="ARBA00009249"/>
    </source>
</evidence>
<gene>
    <name evidence="3 6" type="primary">gcvH</name>
    <name evidence="6" type="ORF">ELS17_10610</name>
</gene>
<organism evidence="6 7">
    <name type="scientific">Natrinema altunense</name>
    <dbReference type="NCBI Taxonomy" id="222984"/>
    <lineage>
        <taxon>Archaea</taxon>
        <taxon>Methanobacteriati</taxon>
        <taxon>Methanobacteriota</taxon>
        <taxon>Stenosarchaea group</taxon>
        <taxon>Halobacteria</taxon>
        <taxon>Halobacteriales</taxon>
        <taxon>Natrialbaceae</taxon>
        <taxon>Natrinema</taxon>
    </lineage>
</organism>
<dbReference type="EMBL" id="SHMR01000004">
    <property type="protein sequence ID" value="RZH67758.1"/>
    <property type="molecule type" value="Genomic_DNA"/>
</dbReference>
<dbReference type="InterPro" id="IPR000089">
    <property type="entry name" value="Biotin_lipoyl"/>
</dbReference>
<evidence type="ECO:0000259" key="5">
    <source>
        <dbReference type="PROSITE" id="PS50968"/>
    </source>
</evidence>
<evidence type="ECO:0000256" key="2">
    <source>
        <dbReference type="ARBA" id="ARBA00022823"/>
    </source>
</evidence>
<dbReference type="NCBIfam" id="NF002270">
    <property type="entry name" value="PRK01202.1"/>
    <property type="match status" value="1"/>
</dbReference>
<dbReference type="Gene3D" id="2.40.50.100">
    <property type="match status" value="1"/>
</dbReference>
<dbReference type="AlphaFoldDB" id="A0A482XVV1"/>
<dbReference type="InterPro" id="IPR011053">
    <property type="entry name" value="Single_hybrid_motif"/>
</dbReference>
<proteinExistence type="inferred from homology"/>
<dbReference type="InterPro" id="IPR003016">
    <property type="entry name" value="2-oxoA_DH_lipoyl-BS"/>
</dbReference>
<dbReference type="GO" id="GO:0009249">
    <property type="term" value="P:protein lipoylation"/>
    <property type="evidence" value="ECO:0007669"/>
    <property type="project" value="TreeGrafter"/>
</dbReference>
<dbReference type="RefSeq" id="WP_130170667.1">
    <property type="nucleotide sequence ID" value="NZ_SHMR01000004.1"/>
</dbReference>
<dbReference type="OrthoDB" id="9810at2157"/>
<evidence type="ECO:0000313" key="7">
    <source>
        <dbReference type="Proteomes" id="UP000292704"/>
    </source>
</evidence>
<protein>
    <recommendedName>
        <fullName evidence="3">Probable glycine cleavage system H protein</fullName>
    </recommendedName>
</protein>
<comment type="similarity">
    <text evidence="1 3">Belongs to the GcvH family.</text>
</comment>
<accession>A0A482XVV1</accession>
<dbReference type="InterPro" id="IPR002930">
    <property type="entry name" value="GCV_H"/>
</dbReference>
<evidence type="ECO:0000256" key="3">
    <source>
        <dbReference type="HAMAP-Rule" id="MF_00272"/>
    </source>
</evidence>
<dbReference type="Pfam" id="PF01597">
    <property type="entry name" value="GCV_H"/>
    <property type="match status" value="1"/>
</dbReference>
<dbReference type="NCBIfam" id="TIGR00527">
    <property type="entry name" value="gcvH"/>
    <property type="match status" value="1"/>
</dbReference>
<name>A0A482XVV1_9EURY</name>
<reference evidence="6 7" key="1">
    <citation type="submission" date="2019-02" db="EMBL/GenBank/DDBJ databases">
        <title>Genome analysis provides insights into bioremediation potentialities and Haloocin production by Natrinema altunense strain 4.1R isolated from Chott Douz in Tunisian desert.</title>
        <authorList>
            <person name="Najjari A."/>
            <person name="Youssef N."/>
            <person name="Ben Dhia O."/>
            <person name="Ferjani R."/>
            <person name="El Hidri D."/>
            <person name="Ouzari H.I."/>
            <person name="Cherif A."/>
        </authorList>
    </citation>
    <scope>NUCLEOTIDE SEQUENCE [LARGE SCALE GENOMIC DNA]</scope>
    <source>
        <strain evidence="6 7">4.1R</strain>
    </source>
</reference>
<dbReference type="HAMAP" id="MF_00272">
    <property type="entry name" value="GcvH"/>
    <property type="match status" value="1"/>
</dbReference>
<comment type="function">
    <text evidence="3">The glycine cleavage system catalyzes the degradation of glycine. The H protein shuttles the methylamine group of glycine from the P protein to the T protein.</text>
</comment>
<dbReference type="GO" id="GO:0019464">
    <property type="term" value="P:glycine decarboxylation via glycine cleavage system"/>
    <property type="evidence" value="ECO:0007669"/>
    <property type="project" value="UniProtKB-UniRule"/>
</dbReference>
<feature type="modified residue" description="N6-lipoyllysine" evidence="3 4">
    <location>
        <position position="65"/>
    </location>
</feature>
<comment type="caution">
    <text evidence="6">The sequence shown here is derived from an EMBL/GenBank/DDBJ whole genome shotgun (WGS) entry which is preliminary data.</text>
</comment>
<dbReference type="InterPro" id="IPR033753">
    <property type="entry name" value="GCV_H/Fam206"/>
</dbReference>
<keyword evidence="2 3" id="KW-0450">Lipoyl</keyword>